<dbReference type="Proteomes" id="UP000217065">
    <property type="component" value="Unassembled WGS sequence"/>
</dbReference>
<organism evidence="1 2">
    <name type="scientific">Tetzosporium hominis</name>
    <dbReference type="NCBI Taxonomy" id="2020506"/>
    <lineage>
        <taxon>Bacteria</taxon>
        <taxon>Bacillati</taxon>
        <taxon>Bacillota</taxon>
        <taxon>Bacilli</taxon>
        <taxon>Bacillales</taxon>
        <taxon>Caryophanaceae</taxon>
        <taxon>Tetzosporium</taxon>
    </lineage>
</organism>
<gene>
    <name evidence="1" type="ORF">CF394_00795</name>
</gene>
<dbReference type="EMBL" id="NOKQ01000128">
    <property type="protein sequence ID" value="OZS79475.1"/>
    <property type="molecule type" value="Genomic_DNA"/>
</dbReference>
<evidence type="ECO:0000313" key="1">
    <source>
        <dbReference type="EMBL" id="OZS79475.1"/>
    </source>
</evidence>
<accession>A0A264W7E7</accession>
<name>A0A264W7E7_9BACL</name>
<dbReference type="RefSeq" id="WP_094941381.1">
    <property type="nucleotide sequence ID" value="NZ_NOKQ01000128.1"/>
</dbReference>
<evidence type="ECO:0000313" key="2">
    <source>
        <dbReference type="Proteomes" id="UP000217065"/>
    </source>
</evidence>
<reference evidence="1 2" key="1">
    <citation type="submission" date="2017-07" db="EMBL/GenBank/DDBJ databases">
        <title>Tetzosporium hominis gen.nov. sp.nov.</title>
        <authorList>
            <person name="Tetz G."/>
            <person name="Tetz V."/>
        </authorList>
    </citation>
    <scope>NUCLEOTIDE SEQUENCE [LARGE SCALE GENOMIC DNA]</scope>
    <source>
        <strain evidence="1 2">VT-49</strain>
    </source>
</reference>
<keyword evidence="2" id="KW-1185">Reference proteome</keyword>
<proteinExistence type="predicted"/>
<dbReference type="AlphaFoldDB" id="A0A264W7E7"/>
<comment type="caution">
    <text evidence="1">The sequence shown here is derived from an EMBL/GenBank/DDBJ whole genome shotgun (WGS) entry which is preliminary data.</text>
</comment>
<sequence length="95" mass="11088">MYQREGFKAVESVLKKVSELVEIVRIKEIYLKRDDSGGHIWHIHVDNDVFEAITDKSIRNVYQSDNEADGPIVQRVNLMTSKYINLFTIYELKGE</sequence>
<protein>
    <submittedName>
        <fullName evidence="1">Uncharacterized protein</fullName>
    </submittedName>
</protein>